<protein>
    <submittedName>
        <fullName evidence="1">Uncharacterized protein</fullName>
    </submittedName>
</protein>
<dbReference type="RefSeq" id="WP_309203312.1">
    <property type="nucleotide sequence ID" value="NZ_CP133548.1"/>
</dbReference>
<reference evidence="1 2" key="1">
    <citation type="submission" date="2023-08" db="EMBL/GenBank/DDBJ databases">
        <title>Pleionea litopenaei sp. nov., isolated from stomach of juvenile Litopenaeus vannamei.</title>
        <authorList>
            <person name="Rho A.M."/>
            <person name="Hwang C.Y."/>
        </authorList>
    </citation>
    <scope>NUCLEOTIDE SEQUENCE [LARGE SCALE GENOMIC DNA]</scope>
    <source>
        <strain evidence="1 2">HL-JVS1</strain>
    </source>
</reference>
<dbReference type="AlphaFoldDB" id="A0AA51RV66"/>
<accession>A0AA51RV66</accession>
<organism evidence="1 2">
    <name type="scientific">Pleionea litopenaei</name>
    <dbReference type="NCBI Taxonomy" id="3070815"/>
    <lineage>
        <taxon>Bacteria</taxon>
        <taxon>Pseudomonadati</taxon>
        <taxon>Pseudomonadota</taxon>
        <taxon>Gammaproteobacteria</taxon>
        <taxon>Oceanospirillales</taxon>
        <taxon>Pleioneaceae</taxon>
        <taxon>Pleionea</taxon>
    </lineage>
</organism>
<keyword evidence="2" id="KW-1185">Reference proteome</keyword>
<name>A0AA51RV66_9GAMM</name>
<proteinExistence type="predicted"/>
<gene>
    <name evidence="1" type="ORF">Q9312_04175</name>
</gene>
<evidence type="ECO:0000313" key="2">
    <source>
        <dbReference type="Proteomes" id="UP001239782"/>
    </source>
</evidence>
<dbReference type="EMBL" id="CP133548">
    <property type="protein sequence ID" value="WMS88115.1"/>
    <property type="molecule type" value="Genomic_DNA"/>
</dbReference>
<dbReference type="Proteomes" id="UP001239782">
    <property type="component" value="Chromosome"/>
</dbReference>
<dbReference type="KEGG" id="plei:Q9312_04175"/>
<sequence length="153" mass="17057">MSKKWIVVLSIFSLVAIVGYFAKTKYDDLHSATTQGLVFGKAFGESLNQSQCTTGLRFRYMGCNDLECELSATGFINGCMLAANKDDFCTRLPKLDDVKASLDWVNDTCSGIGLHNTKCKNYLHTFVKLCTEQTTGRRPSKAELFQNGFERAQ</sequence>
<evidence type="ECO:0000313" key="1">
    <source>
        <dbReference type="EMBL" id="WMS88115.1"/>
    </source>
</evidence>